<dbReference type="GO" id="GO:0046677">
    <property type="term" value="P:response to antibiotic"/>
    <property type="evidence" value="ECO:0007669"/>
    <property type="project" value="UniProtKB-KW"/>
</dbReference>
<feature type="active site" description="Proton acceptor" evidence="11">
    <location>
        <position position="187"/>
    </location>
</feature>
<dbReference type="GO" id="GO:0005524">
    <property type="term" value="F:ATP binding"/>
    <property type="evidence" value="ECO:0007669"/>
    <property type="project" value="UniProtKB-KW"/>
</dbReference>
<evidence type="ECO:0000256" key="3">
    <source>
        <dbReference type="ARBA" id="ARBA00017903"/>
    </source>
</evidence>
<evidence type="ECO:0000313" key="15">
    <source>
        <dbReference type="Proteomes" id="UP000522313"/>
    </source>
</evidence>
<name>A0A7X0JFI6_9SPHN</name>
<feature type="binding site" evidence="12">
    <location>
        <position position="192"/>
    </location>
    <ligand>
        <name>Mg(2+)</name>
        <dbReference type="ChEBI" id="CHEBI:18420"/>
    </ligand>
</feature>
<dbReference type="InterPro" id="IPR011009">
    <property type="entry name" value="Kinase-like_dom_sf"/>
</dbReference>
<feature type="domain" description="Aminoglycoside phosphotransferase" evidence="13">
    <location>
        <begin position="37"/>
        <end position="240"/>
    </location>
</feature>
<dbReference type="CDD" id="cd05150">
    <property type="entry name" value="APH"/>
    <property type="match status" value="1"/>
</dbReference>
<comment type="similarity">
    <text evidence="1 10">Belongs to the aminoglycoside phosphotransferase family.</text>
</comment>
<organism evidence="14 15">
    <name type="scientific">Sphingomonas endophytica</name>
    <dbReference type="NCBI Taxonomy" id="869719"/>
    <lineage>
        <taxon>Bacteria</taxon>
        <taxon>Pseudomonadati</taxon>
        <taxon>Pseudomonadota</taxon>
        <taxon>Alphaproteobacteria</taxon>
        <taxon>Sphingomonadales</taxon>
        <taxon>Sphingomonadaceae</taxon>
        <taxon>Sphingomonas</taxon>
    </lineage>
</organism>
<keyword evidence="6 10" id="KW-0418">Kinase</keyword>
<proteinExistence type="inferred from homology"/>
<dbReference type="SUPFAM" id="SSF56112">
    <property type="entry name" value="Protein kinase-like (PK-like)"/>
    <property type="match status" value="1"/>
</dbReference>
<dbReference type="AlphaFoldDB" id="A0A7X0JFI6"/>
<evidence type="ECO:0000256" key="1">
    <source>
        <dbReference type="ARBA" id="ARBA00006219"/>
    </source>
</evidence>
<dbReference type="PANTHER" id="PTHR21310:SF41">
    <property type="entry name" value="3'-PHOSPHOTRANSFERASE, PUTATIVE-RELATED"/>
    <property type="match status" value="1"/>
</dbReference>
<comment type="caution">
    <text evidence="14">The sequence shown here is derived from an EMBL/GenBank/DDBJ whole genome shotgun (WGS) entry which is preliminary data.</text>
</comment>
<comment type="catalytic activity">
    <reaction evidence="9">
        <text>kanamycin A + ATP = kanamycin 3'-phosphate + ADP + H(+)</text>
        <dbReference type="Rhea" id="RHEA:24256"/>
        <dbReference type="ChEBI" id="CHEBI:15378"/>
        <dbReference type="ChEBI" id="CHEBI:30616"/>
        <dbReference type="ChEBI" id="CHEBI:57909"/>
        <dbReference type="ChEBI" id="CHEBI:58214"/>
        <dbReference type="ChEBI" id="CHEBI:456216"/>
        <dbReference type="EC" id="2.7.1.95"/>
    </reaction>
</comment>
<evidence type="ECO:0000256" key="5">
    <source>
        <dbReference type="ARBA" id="ARBA00022741"/>
    </source>
</evidence>
<keyword evidence="4 10" id="KW-0808">Transferase</keyword>
<evidence type="ECO:0000256" key="10">
    <source>
        <dbReference type="PIRNR" id="PIRNR000706"/>
    </source>
</evidence>
<evidence type="ECO:0000256" key="2">
    <source>
        <dbReference type="ARBA" id="ARBA00012193"/>
    </source>
</evidence>
<dbReference type="GO" id="GO:0046872">
    <property type="term" value="F:metal ion binding"/>
    <property type="evidence" value="ECO:0007669"/>
    <property type="project" value="UniProtKB-KW"/>
</dbReference>
<evidence type="ECO:0000259" key="13">
    <source>
        <dbReference type="Pfam" id="PF01636"/>
    </source>
</evidence>
<evidence type="ECO:0000256" key="8">
    <source>
        <dbReference type="ARBA" id="ARBA00023251"/>
    </source>
</evidence>
<dbReference type="Pfam" id="PF01636">
    <property type="entry name" value="APH"/>
    <property type="match status" value="1"/>
</dbReference>
<evidence type="ECO:0000256" key="6">
    <source>
        <dbReference type="ARBA" id="ARBA00022777"/>
    </source>
</evidence>
<protein>
    <recommendedName>
        <fullName evidence="3">Aminoglycoside 3'-phosphotransferase</fullName>
        <ecNumber evidence="2">2.7.1.95</ecNumber>
    </recommendedName>
</protein>
<evidence type="ECO:0000256" key="9">
    <source>
        <dbReference type="ARBA" id="ARBA00048925"/>
    </source>
</evidence>
<keyword evidence="8 10" id="KW-0046">Antibiotic resistance</keyword>
<keyword evidence="7 10" id="KW-0067">ATP-binding</keyword>
<reference evidence="14 15" key="1">
    <citation type="submission" date="2020-08" db="EMBL/GenBank/DDBJ databases">
        <title>The Agave Microbiome: Exploring the role of microbial communities in plant adaptations to desert environments.</title>
        <authorList>
            <person name="Partida-Martinez L.P."/>
        </authorList>
    </citation>
    <scope>NUCLEOTIDE SEQUENCE [LARGE SCALE GENOMIC DNA]</scope>
    <source>
        <strain evidence="14 15">AS3.13</strain>
    </source>
</reference>
<reference evidence="14 15" key="2">
    <citation type="submission" date="2020-08" db="EMBL/GenBank/DDBJ databases">
        <authorList>
            <person name="Partida-Martinez L."/>
            <person name="Huntemann M."/>
            <person name="Clum A."/>
            <person name="Wang J."/>
            <person name="Palaniappan K."/>
            <person name="Ritter S."/>
            <person name="Chen I.-M."/>
            <person name="Stamatis D."/>
            <person name="Reddy T."/>
            <person name="O'Malley R."/>
            <person name="Daum C."/>
            <person name="Shapiro N."/>
            <person name="Ivanova N."/>
            <person name="Kyrpides N."/>
            <person name="Woyke T."/>
        </authorList>
    </citation>
    <scope>NUCLEOTIDE SEQUENCE [LARGE SCALE GENOMIC DNA]</scope>
    <source>
        <strain evidence="14 15">AS3.13</strain>
    </source>
</reference>
<dbReference type="InterPro" id="IPR002575">
    <property type="entry name" value="Aminoglycoside_PTrfase"/>
</dbReference>
<evidence type="ECO:0000313" key="14">
    <source>
        <dbReference type="EMBL" id="MBB6506274.1"/>
    </source>
</evidence>
<dbReference type="RefSeq" id="WP_184507773.1">
    <property type="nucleotide sequence ID" value="NZ_JACHBT010000020.1"/>
</dbReference>
<gene>
    <name evidence="14" type="ORF">F4693_003274</name>
</gene>
<sequence length="261" mass="28007">MPIPLPPSWRERLSGATWEREPEGESGGLIHRIVAGTGERLFLKYGEGAIADAVADEAIRLRWLQGRVATVRLVSTAIEADAAWLLTSAAPGKTGDAWIEERPEFLPQVISGFATFLRTLHALPVDDCPFDASAAVRLSAARKLVSAGVVDETDFGDDFRGMSAAAVLAKAEALASHASGRVVTHGDFSLGNLLLDSAGGVTGCIDVGRLGIADPYQDVAILWENLGEFGDAAQRMLLAKLDLESLDEDRLLFHRTLDELF</sequence>
<keyword evidence="5 10" id="KW-0547">Nucleotide-binding</keyword>
<accession>A0A7X0JFI6</accession>
<dbReference type="NCBIfam" id="NF033068">
    <property type="entry name" value="APH_3p"/>
    <property type="match status" value="1"/>
</dbReference>
<dbReference type="EMBL" id="JACHBT010000020">
    <property type="protein sequence ID" value="MBB6506274.1"/>
    <property type="molecule type" value="Genomic_DNA"/>
</dbReference>
<dbReference type="InterPro" id="IPR024165">
    <property type="entry name" value="Kan/Strep_kinase"/>
</dbReference>
<dbReference type="PIRSF" id="PIRSF000706">
    <property type="entry name" value="Kanamycin_kin"/>
    <property type="match status" value="1"/>
</dbReference>
<evidence type="ECO:0000256" key="7">
    <source>
        <dbReference type="ARBA" id="ARBA00022840"/>
    </source>
</evidence>
<dbReference type="EC" id="2.7.1.95" evidence="2"/>
<dbReference type="Gene3D" id="3.90.1200.10">
    <property type="match status" value="1"/>
</dbReference>
<dbReference type="GO" id="GO:0008910">
    <property type="term" value="F:kanamycin kinase activity"/>
    <property type="evidence" value="ECO:0007669"/>
    <property type="project" value="UniProtKB-EC"/>
</dbReference>
<evidence type="ECO:0000256" key="12">
    <source>
        <dbReference type="PIRSR" id="PIRSR000706-2"/>
    </source>
</evidence>
<dbReference type="PANTHER" id="PTHR21310">
    <property type="entry name" value="AMINOGLYCOSIDE PHOSPHOTRANSFERASE-RELATED-RELATED"/>
    <property type="match status" value="1"/>
</dbReference>
<evidence type="ECO:0000256" key="11">
    <source>
        <dbReference type="PIRSR" id="PIRSR000706-1"/>
    </source>
</evidence>
<evidence type="ECO:0000256" key="4">
    <source>
        <dbReference type="ARBA" id="ARBA00022679"/>
    </source>
</evidence>
<dbReference type="InterPro" id="IPR051678">
    <property type="entry name" value="AGP_Transferase"/>
</dbReference>
<keyword evidence="12" id="KW-0479">Metal-binding</keyword>
<feature type="binding site" evidence="12">
    <location>
        <position position="206"/>
    </location>
    <ligand>
        <name>Mg(2+)</name>
        <dbReference type="ChEBI" id="CHEBI:18420"/>
    </ligand>
</feature>
<dbReference type="Proteomes" id="UP000522313">
    <property type="component" value="Unassembled WGS sequence"/>
</dbReference>
<keyword evidence="12" id="KW-0460">Magnesium</keyword>
<dbReference type="Gene3D" id="3.30.200.20">
    <property type="entry name" value="Phosphorylase Kinase, domain 1"/>
    <property type="match status" value="1"/>
</dbReference>